<dbReference type="EMBL" id="JBHSDU010000003">
    <property type="protein sequence ID" value="MFC4309373.1"/>
    <property type="molecule type" value="Genomic_DNA"/>
</dbReference>
<evidence type="ECO:0000313" key="1">
    <source>
        <dbReference type="EMBL" id="MFC4309373.1"/>
    </source>
</evidence>
<dbReference type="RefSeq" id="WP_380596427.1">
    <property type="nucleotide sequence ID" value="NZ_JBHSDU010000003.1"/>
</dbReference>
<keyword evidence="2" id="KW-1185">Reference proteome</keyword>
<accession>A0ABV8SP61</accession>
<protein>
    <submittedName>
        <fullName evidence="1">Uncharacterized protein</fullName>
    </submittedName>
</protein>
<evidence type="ECO:0000313" key="2">
    <source>
        <dbReference type="Proteomes" id="UP001595904"/>
    </source>
</evidence>
<dbReference type="Proteomes" id="UP001595904">
    <property type="component" value="Unassembled WGS sequence"/>
</dbReference>
<organism evidence="1 2">
    <name type="scientific">Steroidobacter flavus</name>
    <dbReference type="NCBI Taxonomy" id="1842136"/>
    <lineage>
        <taxon>Bacteria</taxon>
        <taxon>Pseudomonadati</taxon>
        <taxon>Pseudomonadota</taxon>
        <taxon>Gammaproteobacteria</taxon>
        <taxon>Steroidobacterales</taxon>
        <taxon>Steroidobacteraceae</taxon>
        <taxon>Steroidobacter</taxon>
    </lineage>
</organism>
<proteinExistence type="predicted"/>
<sequence>MRIETDAGIVEIINEPAHTFCSADNVRSYPVEHNLTVDSRPFSIHGLILNGAPLAVFGRGGGPSSVHQHSGVYVDSSLYLAVGDCVVCVELKPFRFQWMLETDSATCFGIHFDTHHQALISHGELEISRFSNDGRLLWNASGADIFTGEFSLHPQYVQAIDWNDRVYRFRYEDGGLVN</sequence>
<reference evidence="2" key="1">
    <citation type="journal article" date="2019" name="Int. J. Syst. Evol. Microbiol.">
        <title>The Global Catalogue of Microorganisms (GCM) 10K type strain sequencing project: providing services to taxonomists for standard genome sequencing and annotation.</title>
        <authorList>
            <consortium name="The Broad Institute Genomics Platform"/>
            <consortium name="The Broad Institute Genome Sequencing Center for Infectious Disease"/>
            <person name="Wu L."/>
            <person name="Ma J."/>
        </authorList>
    </citation>
    <scope>NUCLEOTIDE SEQUENCE [LARGE SCALE GENOMIC DNA]</scope>
    <source>
        <strain evidence="2">CGMCC 1.10759</strain>
    </source>
</reference>
<comment type="caution">
    <text evidence="1">The sequence shown here is derived from an EMBL/GenBank/DDBJ whole genome shotgun (WGS) entry which is preliminary data.</text>
</comment>
<name>A0ABV8SP61_9GAMM</name>
<gene>
    <name evidence="1" type="ORF">ACFPN2_09800</name>
</gene>